<reference evidence="2" key="1">
    <citation type="submission" date="2022-10" db="EMBL/GenBank/DDBJ databases">
        <title>The complete genomes of actinobacterial strains from the NBC collection.</title>
        <authorList>
            <person name="Joergensen T.S."/>
            <person name="Alvarez Arevalo M."/>
            <person name="Sterndorff E.B."/>
            <person name="Faurdal D."/>
            <person name="Vuksanovic O."/>
            <person name="Mourched A.-S."/>
            <person name="Charusanti P."/>
            <person name="Shaw S."/>
            <person name="Blin K."/>
            <person name="Weber T."/>
        </authorList>
    </citation>
    <scope>NUCLEOTIDE SEQUENCE</scope>
    <source>
        <strain evidence="2">NBC_01401</strain>
    </source>
</reference>
<dbReference type="EMBL" id="CP109535">
    <property type="protein sequence ID" value="WTY96904.1"/>
    <property type="molecule type" value="Genomic_DNA"/>
</dbReference>
<feature type="compositionally biased region" description="Low complexity" evidence="1">
    <location>
        <begin position="84"/>
        <end position="95"/>
    </location>
</feature>
<protein>
    <submittedName>
        <fullName evidence="2">Uncharacterized protein</fullName>
    </submittedName>
</protein>
<gene>
    <name evidence="2" type="ORF">OG626_19340</name>
</gene>
<organism evidence="2">
    <name type="scientific">Streptomyces sp. NBC_01401</name>
    <dbReference type="NCBI Taxonomy" id="2903854"/>
    <lineage>
        <taxon>Bacteria</taxon>
        <taxon>Bacillati</taxon>
        <taxon>Actinomycetota</taxon>
        <taxon>Actinomycetes</taxon>
        <taxon>Kitasatosporales</taxon>
        <taxon>Streptomycetaceae</taxon>
        <taxon>Streptomyces</taxon>
    </lineage>
</organism>
<name>A0AAU3H129_9ACTN</name>
<sequence length="107" mass="11427">MTSVDLPQWREHHAAAVTASEELKTALAGLGIQERHYRGIRPAMTSTGRPYVYLGIMSAAAVESITTALQNDPAAPNRPEGRAADTTTPDATEAARQVPSRAQKDDA</sequence>
<proteinExistence type="predicted"/>
<accession>A0AAU3H129</accession>
<evidence type="ECO:0000256" key="1">
    <source>
        <dbReference type="SAM" id="MobiDB-lite"/>
    </source>
</evidence>
<feature type="region of interest" description="Disordered" evidence="1">
    <location>
        <begin position="69"/>
        <end position="107"/>
    </location>
</feature>
<dbReference type="AlphaFoldDB" id="A0AAU3H129"/>
<evidence type="ECO:0000313" key="2">
    <source>
        <dbReference type="EMBL" id="WTY96904.1"/>
    </source>
</evidence>